<accession>A0AAV4S7D0</accession>
<reference evidence="1 2" key="1">
    <citation type="submission" date="2021-06" db="EMBL/GenBank/DDBJ databases">
        <title>Caerostris extrusa draft genome.</title>
        <authorList>
            <person name="Kono N."/>
            <person name="Arakawa K."/>
        </authorList>
    </citation>
    <scope>NUCLEOTIDE SEQUENCE [LARGE SCALE GENOMIC DNA]</scope>
</reference>
<comment type="caution">
    <text evidence="1">The sequence shown here is derived from an EMBL/GenBank/DDBJ whole genome shotgun (WGS) entry which is preliminary data.</text>
</comment>
<keyword evidence="2" id="KW-1185">Reference proteome</keyword>
<protein>
    <submittedName>
        <fullName evidence="1">Uncharacterized protein</fullName>
    </submittedName>
</protein>
<dbReference type="EMBL" id="BPLR01009020">
    <property type="protein sequence ID" value="GIY29071.1"/>
    <property type="molecule type" value="Genomic_DNA"/>
</dbReference>
<evidence type="ECO:0000313" key="1">
    <source>
        <dbReference type="EMBL" id="GIY29071.1"/>
    </source>
</evidence>
<dbReference type="AlphaFoldDB" id="A0AAV4S7D0"/>
<gene>
    <name evidence="1" type="ORF">CEXT_784971</name>
</gene>
<name>A0AAV4S7D0_CAEEX</name>
<evidence type="ECO:0000313" key="2">
    <source>
        <dbReference type="Proteomes" id="UP001054945"/>
    </source>
</evidence>
<dbReference type="Proteomes" id="UP001054945">
    <property type="component" value="Unassembled WGS sequence"/>
</dbReference>
<proteinExistence type="predicted"/>
<organism evidence="1 2">
    <name type="scientific">Caerostris extrusa</name>
    <name type="common">Bark spider</name>
    <name type="synonym">Caerostris bankana</name>
    <dbReference type="NCBI Taxonomy" id="172846"/>
    <lineage>
        <taxon>Eukaryota</taxon>
        <taxon>Metazoa</taxon>
        <taxon>Ecdysozoa</taxon>
        <taxon>Arthropoda</taxon>
        <taxon>Chelicerata</taxon>
        <taxon>Arachnida</taxon>
        <taxon>Araneae</taxon>
        <taxon>Araneomorphae</taxon>
        <taxon>Entelegynae</taxon>
        <taxon>Araneoidea</taxon>
        <taxon>Araneidae</taxon>
        <taxon>Caerostris</taxon>
    </lineage>
</organism>
<sequence length="95" mass="10891">MKYAVRNLVSRGQSTKENKTFFSSPCAISNHVMQSELGFRNTFGRMRSCSSKKHVWQLNDDDWLTRTVGGLVMLEMKLEDFVRYPDDGDARGTPI</sequence>